<keyword evidence="1" id="KW-0175">Coiled coil</keyword>
<evidence type="ECO:0008006" key="4">
    <source>
        <dbReference type="Google" id="ProtNLM"/>
    </source>
</evidence>
<reference evidence="2 3" key="1">
    <citation type="journal article" date="2023" name="Hortic Res">
        <title>The complete reference genome for grapevine (Vitis vinifera L.) genetics and breeding.</title>
        <authorList>
            <person name="Shi X."/>
            <person name="Cao S."/>
            <person name="Wang X."/>
            <person name="Huang S."/>
            <person name="Wang Y."/>
            <person name="Liu Z."/>
            <person name="Liu W."/>
            <person name="Leng X."/>
            <person name="Peng Y."/>
            <person name="Wang N."/>
            <person name="Wang Y."/>
            <person name="Ma Z."/>
            <person name="Xu X."/>
            <person name="Zhang F."/>
            <person name="Xue H."/>
            <person name="Zhong H."/>
            <person name="Wang Y."/>
            <person name="Zhang K."/>
            <person name="Velt A."/>
            <person name="Avia K."/>
            <person name="Holtgrawe D."/>
            <person name="Grimplet J."/>
            <person name="Matus J.T."/>
            <person name="Ware D."/>
            <person name="Wu X."/>
            <person name="Wang H."/>
            <person name="Liu C."/>
            <person name="Fang Y."/>
            <person name="Rustenholz C."/>
            <person name="Cheng Z."/>
            <person name="Xiao H."/>
            <person name="Zhou Y."/>
        </authorList>
    </citation>
    <scope>NUCLEOTIDE SEQUENCE [LARGE SCALE GENOMIC DNA]</scope>
    <source>
        <strain evidence="3">cv. Pinot noir / PN40024</strain>
        <tissue evidence="2">Leaf</tissue>
    </source>
</reference>
<keyword evidence="3" id="KW-1185">Reference proteome</keyword>
<evidence type="ECO:0000313" key="2">
    <source>
        <dbReference type="EMBL" id="WKA10781.1"/>
    </source>
</evidence>
<evidence type="ECO:0000256" key="1">
    <source>
        <dbReference type="SAM" id="Coils"/>
    </source>
</evidence>
<proteinExistence type="predicted"/>
<accession>A0ABY9DV36</accession>
<evidence type="ECO:0000313" key="3">
    <source>
        <dbReference type="Proteomes" id="UP001227230"/>
    </source>
</evidence>
<name>A0ABY9DV36_VITVI</name>
<dbReference type="EMBL" id="CP126665">
    <property type="protein sequence ID" value="WKA10781.1"/>
    <property type="molecule type" value="Genomic_DNA"/>
</dbReference>
<gene>
    <name evidence="2" type="ORF">VitviT2T_028336</name>
</gene>
<organism evidence="2 3">
    <name type="scientific">Vitis vinifera</name>
    <name type="common">Grape</name>
    <dbReference type="NCBI Taxonomy" id="29760"/>
    <lineage>
        <taxon>Eukaryota</taxon>
        <taxon>Viridiplantae</taxon>
        <taxon>Streptophyta</taxon>
        <taxon>Embryophyta</taxon>
        <taxon>Tracheophyta</taxon>
        <taxon>Spermatophyta</taxon>
        <taxon>Magnoliopsida</taxon>
        <taxon>eudicotyledons</taxon>
        <taxon>Gunneridae</taxon>
        <taxon>Pentapetalae</taxon>
        <taxon>rosids</taxon>
        <taxon>Vitales</taxon>
        <taxon>Vitaceae</taxon>
        <taxon>Viteae</taxon>
        <taxon>Vitis</taxon>
    </lineage>
</organism>
<dbReference type="Proteomes" id="UP001227230">
    <property type="component" value="Chromosome 18"/>
</dbReference>
<feature type="coiled-coil region" evidence="1">
    <location>
        <begin position="17"/>
        <end position="44"/>
    </location>
</feature>
<dbReference type="PANTHER" id="PTHR33437:SF2">
    <property type="entry name" value="OS06G0361200 PROTEIN"/>
    <property type="match status" value="1"/>
</dbReference>
<protein>
    <recommendedName>
        <fullName evidence="4">Retrotransposon gag domain-containing protein</fullName>
    </recommendedName>
</protein>
<dbReference type="PANTHER" id="PTHR33437">
    <property type="entry name" value="OS06G0361200 PROTEIN"/>
    <property type="match status" value="1"/>
</dbReference>
<sequence>MTMSVMATDTTSVEEQLAEMARAIAKLTKTVEEKDMQIASLINKVETQVQNTGESSHRLNHPSNVASPLDDAPHTYKTIQGERQTTESASVASLSVQQLQDMITNTIRVQYGGPSQSTLMYSKPYTKRIDNLRMPMDYQPPNFQSFDGKGNPKQHVAHFVETCNNTSTDGDLLVKQFVRSLRGNAFDWYIDLAPECIDSWDQMEREFLNRFYSTR</sequence>